<reference evidence="3 4" key="1">
    <citation type="submission" date="2017-02" db="EMBL/GenBank/DDBJ databases">
        <authorList>
            <person name="Peterson S.W."/>
        </authorList>
    </citation>
    <scope>NUCLEOTIDE SEQUENCE [LARGE SCALE GENOMIC DNA]</scope>
    <source>
        <strain evidence="3 4">S285</strain>
    </source>
</reference>
<protein>
    <recommendedName>
        <fullName evidence="2">CAAX prenyl protease 2/Lysostaphin resistance protein A-like domain-containing protein</fullName>
    </recommendedName>
</protein>
<keyword evidence="4" id="KW-1185">Reference proteome</keyword>
<dbReference type="GO" id="GO:0080120">
    <property type="term" value="P:CAAX-box protein maturation"/>
    <property type="evidence" value="ECO:0007669"/>
    <property type="project" value="UniProtKB-ARBA"/>
</dbReference>
<dbReference type="KEGG" id="mbry:B1812_21285"/>
<accession>A0A1W6N034</accession>
<feature type="transmembrane region" description="Helical" evidence="1">
    <location>
        <begin position="76"/>
        <end position="94"/>
    </location>
</feature>
<keyword evidence="1" id="KW-1133">Transmembrane helix</keyword>
<sequence>MQGAFLATLCLALSGPLLVAAATRSMARRGALNLANIGAQILLAAITAAAILLCLGPLHKALASIGLSLPTWRTPLLALALAASFIWFIGPCLAKGREWLGATGFEQGFAELRQLRLSTLVAAVLVVATLEEALYRGVGYNLLMEWVGPAAALVLVSIAFSIAHIPLWGMAPSLTIGLLGGGVFTAFYAATGDLWANGLAHIAVDMVGIVMPLRDRDRAR</sequence>
<keyword evidence="1" id="KW-0812">Transmembrane</keyword>
<dbReference type="Pfam" id="PF02517">
    <property type="entry name" value="Rce1-like"/>
    <property type="match status" value="1"/>
</dbReference>
<dbReference type="STRING" id="655015.B1812_21285"/>
<evidence type="ECO:0000313" key="3">
    <source>
        <dbReference type="EMBL" id="ARN83191.1"/>
    </source>
</evidence>
<feature type="transmembrane region" description="Helical" evidence="1">
    <location>
        <begin position="37"/>
        <end position="55"/>
    </location>
</feature>
<dbReference type="GO" id="GO:0004175">
    <property type="term" value="F:endopeptidase activity"/>
    <property type="evidence" value="ECO:0007669"/>
    <property type="project" value="UniProtKB-ARBA"/>
</dbReference>
<dbReference type="EMBL" id="CP019948">
    <property type="protein sequence ID" value="ARN83191.1"/>
    <property type="molecule type" value="Genomic_DNA"/>
</dbReference>
<feature type="domain" description="CAAX prenyl protease 2/Lysostaphin resistance protein A-like" evidence="2">
    <location>
        <begin position="117"/>
        <end position="206"/>
    </location>
</feature>
<evidence type="ECO:0000256" key="1">
    <source>
        <dbReference type="SAM" id="Phobius"/>
    </source>
</evidence>
<organism evidence="3 4">
    <name type="scientific">Methylocystis bryophila</name>
    <dbReference type="NCBI Taxonomy" id="655015"/>
    <lineage>
        <taxon>Bacteria</taxon>
        <taxon>Pseudomonadati</taxon>
        <taxon>Pseudomonadota</taxon>
        <taxon>Alphaproteobacteria</taxon>
        <taxon>Hyphomicrobiales</taxon>
        <taxon>Methylocystaceae</taxon>
        <taxon>Methylocystis</taxon>
    </lineage>
</organism>
<gene>
    <name evidence="3" type="ORF">B1812_21285</name>
</gene>
<keyword evidence="1" id="KW-0472">Membrane</keyword>
<proteinExistence type="predicted"/>
<evidence type="ECO:0000313" key="4">
    <source>
        <dbReference type="Proteomes" id="UP000193978"/>
    </source>
</evidence>
<feature type="transmembrane region" description="Helical" evidence="1">
    <location>
        <begin position="146"/>
        <end position="169"/>
    </location>
</feature>
<dbReference type="Proteomes" id="UP000193978">
    <property type="component" value="Chromosome"/>
</dbReference>
<evidence type="ECO:0000259" key="2">
    <source>
        <dbReference type="Pfam" id="PF02517"/>
    </source>
</evidence>
<dbReference type="AlphaFoldDB" id="A0A1W6N034"/>
<name>A0A1W6N034_9HYPH</name>
<dbReference type="InterPro" id="IPR003675">
    <property type="entry name" value="Rce1/LyrA-like_dom"/>
</dbReference>